<evidence type="ECO:0000313" key="1">
    <source>
        <dbReference type="EMBL" id="AHG01411.1"/>
    </source>
</evidence>
<reference evidence="1 2" key="1">
    <citation type="submission" date="2014-01" db="EMBL/GenBank/DDBJ databases">
        <authorList>
            <consortium name="DOE Joint Genome Institute"/>
            <person name="Anderson I."/>
            <person name="Huntemann M."/>
            <person name="Han J."/>
            <person name="Chen A."/>
            <person name="Kyrpides N."/>
            <person name="Mavromatis K."/>
            <person name="Markowitz V."/>
            <person name="Palaniappan K."/>
            <person name="Ivanova N."/>
            <person name="Schaumberg A."/>
            <person name="Pati A."/>
            <person name="Liolios K."/>
            <person name="Nordberg H.P."/>
            <person name="Cantor M.N."/>
            <person name="Hua S.X."/>
            <person name="Woyke T."/>
        </authorList>
    </citation>
    <scope>NUCLEOTIDE SEQUENCE [LARGE SCALE GENOMIC DNA]</scope>
    <source>
        <strain evidence="1 2">XH-48</strain>
        <plasmid evidence="2">1</plasmid>
    </source>
</reference>
<dbReference type="EMBL" id="CP007056">
    <property type="protein sequence ID" value="AHG01411.1"/>
    <property type="molecule type" value="Genomic_DNA"/>
</dbReference>
<sequence length="66" mass="7718">MKYLDAHFGFLYMRVVRILPASIGLVTADAHKQFKTLDLSEPFIIDKRQQWRTNVERRGGVRKAID</sequence>
<name>W0JRS0_9EURY</name>
<keyword evidence="2" id="KW-1185">Reference proteome</keyword>
<protein>
    <submittedName>
        <fullName evidence="1">Uncharacterized protein</fullName>
    </submittedName>
</protein>
<dbReference type="Proteomes" id="UP000019024">
    <property type="component" value="Plasmid unnamed"/>
</dbReference>
<proteinExistence type="predicted"/>
<keyword evidence="1" id="KW-0614">Plasmid</keyword>
<geneLocation type="plasmid" evidence="1">
    <name>unnamed</name>
</geneLocation>
<dbReference type="KEGG" id="hlr:HALLA_03220"/>
<organism evidence="1 2">
    <name type="scientific">Halostagnicola larsenii XH-48</name>
    <dbReference type="NCBI Taxonomy" id="797299"/>
    <lineage>
        <taxon>Archaea</taxon>
        <taxon>Methanobacteriati</taxon>
        <taxon>Methanobacteriota</taxon>
        <taxon>Stenosarchaea group</taxon>
        <taxon>Halobacteria</taxon>
        <taxon>Halobacteriales</taxon>
        <taxon>Natrialbaceae</taxon>
        <taxon>Halostagnicola</taxon>
    </lineage>
</organism>
<accession>W0JRS0</accession>
<evidence type="ECO:0000313" key="2">
    <source>
        <dbReference type="Proteomes" id="UP000019024"/>
    </source>
</evidence>
<dbReference type="HOGENOM" id="CLU_2820683_0_0_2"/>
<dbReference type="AlphaFoldDB" id="W0JRS0"/>
<gene>
    <name evidence="1" type="ORF">HALLA_03220</name>
</gene>